<protein>
    <submittedName>
        <fullName evidence="1">Putative metalloprotease</fullName>
    </submittedName>
</protein>
<sequence>MAPTDGGRNSGHFSHCSIAAFRLFVKTLKAECFLVKSKTRYSQTPKELPGLKMNATRLCKKTYSKFKHVTSRLTTEFSARCQILCCIHDLGYCYAKNMIDGMSCGNSKTCLRHKCGYHGH</sequence>
<organism evidence="1">
    <name type="scientific">Ixodes ricinus</name>
    <name type="common">Common tick</name>
    <name type="synonym">Acarus ricinus</name>
    <dbReference type="NCBI Taxonomy" id="34613"/>
    <lineage>
        <taxon>Eukaryota</taxon>
        <taxon>Metazoa</taxon>
        <taxon>Ecdysozoa</taxon>
        <taxon>Arthropoda</taxon>
        <taxon>Chelicerata</taxon>
        <taxon>Arachnida</taxon>
        <taxon>Acari</taxon>
        <taxon>Parasitiformes</taxon>
        <taxon>Ixodida</taxon>
        <taxon>Ixodoidea</taxon>
        <taxon>Ixodidae</taxon>
        <taxon>Ixodinae</taxon>
        <taxon>Ixodes</taxon>
    </lineage>
</organism>
<evidence type="ECO:0000313" key="1">
    <source>
        <dbReference type="EMBL" id="JAA71971.1"/>
    </source>
</evidence>
<accession>A0A0K8RLJ8</accession>
<keyword evidence="1" id="KW-0378">Hydrolase</keyword>
<dbReference type="AlphaFoldDB" id="A0A0K8RLJ8"/>
<dbReference type="GO" id="GO:0006508">
    <property type="term" value="P:proteolysis"/>
    <property type="evidence" value="ECO:0007669"/>
    <property type="project" value="UniProtKB-KW"/>
</dbReference>
<keyword evidence="1" id="KW-0482">Metalloprotease</keyword>
<dbReference type="EMBL" id="GADI01001837">
    <property type="protein sequence ID" value="JAA71971.1"/>
    <property type="molecule type" value="mRNA"/>
</dbReference>
<reference evidence="1" key="1">
    <citation type="submission" date="2012-12" db="EMBL/GenBank/DDBJ databases">
        <title>Identification and characterization of a phenylalanine ammonia-lyase gene family in Isatis indigotica Fort.</title>
        <authorList>
            <person name="Liu Q."/>
            <person name="Chen J."/>
            <person name="Zhou X."/>
            <person name="Di P."/>
            <person name="Xiao Y."/>
            <person name="Xuan H."/>
            <person name="Zhang L."/>
            <person name="Chen W."/>
        </authorList>
    </citation>
    <scope>NUCLEOTIDE SEQUENCE</scope>
    <source>
        <tissue evidence="1">Salivary gland</tissue>
    </source>
</reference>
<keyword evidence="1" id="KW-0645">Protease</keyword>
<proteinExistence type="evidence at transcript level"/>
<name>A0A0K8RLJ8_IXORI</name>
<dbReference type="GO" id="GO:0008237">
    <property type="term" value="F:metallopeptidase activity"/>
    <property type="evidence" value="ECO:0007669"/>
    <property type="project" value="UniProtKB-KW"/>
</dbReference>
<dbReference type="Gene3D" id="3.40.1620.60">
    <property type="match status" value="1"/>
</dbReference>